<proteinExistence type="predicted"/>
<gene>
    <name evidence="2" type="ORF">PECAL_5P28970</name>
</gene>
<comment type="caution">
    <text evidence="2">The sequence shown here is derived from an EMBL/GenBank/DDBJ whole genome shotgun (WGS) entry which is preliminary data.</text>
</comment>
<dbReference type="EMBL" id="CAKKNE010000005">
    <property type="protein sequence ID" value="CAH0378382.1"/>
    <property type="molecule type" value="Genomic_DNA"/>
</dbReference>
<sequence length="273" mass="29757">MSAYGGAIVLASGELRFRPQSFSYCGHCDQYFMSCTCHGIPHAHDFNFKCLPRPPDGSTPQMLLRRWCSCVAQSSSMGRFEALKWYRDHSSAKLRAMANKRDALNDMVEEYVARLPSDPHLPLLAKAIGIRGAPAEGAPRLAREARSAAASFVAGDWATVTRVGALLLNNAFQSSDCDRYPLADDELAEVFSAIDTLNKVLGLGYSDVGWCLAIENDRAPHVTPAAPGASGRFRDVSAAPPQNTQCRCGSTTHKRTNHSSCPLNPKKTQRART</sequence>
<keyword evidence="3" id="KW-1185">Reference proteome</keyword>
<reference evidence="2" key="1">
    <citation type="submission" date="2021-11" db="EMBL/GenBank/DDBJ databases">
        <authorList>
            <consortium name="Genoscope - CEA"/>
            <person name="William W."/>
        </authorList>
    </citation>
    <scope>NUCLEOTIDE SEQUENCE</scope>
</reference>
<dbReference type="OrthoDB" id="10582485at2759"/>
<accession>A0A8J2X2H2</accession>
<feature type="compositionally biased region" description="Polar residues" evidence="1">
    <location>
        <begin position="240"/>
        <end position="251"/>
    </location>
</feature>
<organism evidence="2 3">
    <name type="scientific">Pelagomonas calceolata</name>
    <dbReference type="NCBI Taxonomy" id="35677"/>
    <lineage>
        <taxon>Eukaryota</taxon>
        <taxon>Sar</taxon>
        <taxon>Stramenopiles</taxon>
        <taxon>Ochrophyta</taxon>
        <taxon>Pelagophyceae</taxon>
        <taxon>Pelagomonadales</taxon>
        <taxon>Pelagomonadaceae</taxon>
        <taxon>Pelagomonas</taxon>
    </lineage>
</organism>
<evidence type="ECO:0000313" key="2">
    <source>
        <dbReference type="EMBL" id="CAH0378382.1"/>
    </source>
</evidence>
<protein>
    <submittedName>
        <fullName evidence="2">Uncharacterized protein</fullName>
    </submittedName>
</protein>
<evidence type="ECO:0000313" key="3">
    <source>
        <dbReference type="Proteomes" id="UP000789595"/>
    </source>
</evidence>
<dbReference type="AlphaFoldDB" id="A0A8J2X2H2"/>
<dbReference type="Proteomes" id="UP000789595">
    <property type="component" value="Unassembled WGS sequence"/>
</dbReference>
<evidence type="ECO:0000256" key="1">
    <source>
        <dbReference type="SAM" id="MobiDB-lite"/>
    </source>
</evidence>
<feature type="region of interest" description="Disordered" evidence="1">
    <location>
        <begin position="226"/>
        <end position="273"/>
    </location>
</feature>
<name>A0A8J2X2H2_9STRA</name>